<protein>
    <submittedName>
        <fullName evidence="1">Uncharacterized protein</fullName>
    </submittedName>
</protein>
<gene>
    <name evidence="1" type="ORF">DFR69_103342</name>
</gene>
<dbReference type="Proteomes" id="UP000246410">
    <property type="component" value="Unassembled WGS sequence"/>
</dbReference>
<dbReference type="RefSeq" id="WP_167456213.1">
    <property type="nucleotide sequence ID" value="NZ_QGTL01000003.1"/>
</dbReference>
<name>A0A317NS80_9NOCA</name>
<reference evidence="1 2" key="1">
    <citation type="submission" date="2018-05" db="EMBL/GenBank/DDBJ databases">
        <title>Genomic Encyclopedia of Type Strains, Phase IV (KMG-IV): sequencing the most valuable type-strain genomes for metagenomic binning, comparative biology and taxonomic classification.</title>
        <authorList>
            <person name="Goeker M."/>
        </authorList>
    </citation>
    <scope>NUCLEOTIDE SEQUENCE [LARGE SCALE GENOMIC DNA]</scope>
    <source>
        <strain evidence="1 2">DSM 44717</strain>
    </source>
</reference>
<dbReference type="EMBL" id="QGTL01000003">
    <property type="protein sequence ID" value="PWV77743.1"/>
    <property type="molecule type" value="Genomic_DNA"/>
</dbReference>
<sequence>MHAGEFAAAAYRQDLRADDHTPDTWETYDAVAALLDEAWAEWRAGANLRRGPDRDPRVIQQEKSSAS</sequence>
<organism evidence="1 2">
    <name type="scientific">Nocardia neocaledoniensis</name>
    <dbReference type="NCBI Taxonomy" id="236511"/>
    <lineage>
        <taxon>Bacteria</taxon>
        <taxon>Bacillati</taxon>
        <taxon>Actinomycetota</taxon>
        <taxon>Actinomycetes</taxon>
        <taxon>Mycobacteriales</taxon>
        <taxon>Nocardiaceae</taxon>
        <taxon>Nocardia</taxon>
    </lineage>
</organism>
<evidence type="ECO:0000313" key="1">
    <source>
        <dbReference type="EMBL" id="PWV77743.1"/>
    </source>
</evidence>
<comment type="caution">
    <text evidence="1">The sequence shown here is derived from an EMBL/GenBank/DDBJ whole genome shotgun (WGS) entry which is preliminary data.</text>
</comment>
<accession>A0A317NS80</accession>
<proteinExistence type="predicted"/>
<evidence type="ECO:0000313" key="2">
    <source>
        <dbReference type="Proteomes" id="UP000246410"/>
    </source>
</evidence>
<dbReference type="AlphaFoldDB" id="A0A317NS80"/>
<keyword evidence="2" id="KW-1185">Reference proteome</keyword>